<evidence type="ECO:0000256" key="7">
    <source>
        <dbReference type="ARBA" id="ARBA00023136"/>
    </source>
</evidence>
<keyword evidence="5 8" id="KW-0812">Transmembrane</keyword>
<proteinExistence type="inferred from homology"/>
<dbReference type="PANTHER" id="PTHR30003">
    <property type="entry name" value="L-LACTATE PERMEASE"/>
    <property type="match status" value="1"/>
</dbReference>
<evidence type="ECO:0000256" key="5">
    <source>
        <dbReference type="ARBA" id="ARBA00022692"/>
    </source>
</evidence>
<feature type="transmembrane region" description="Helical" evidence="8">
    <location>
        <begin position="116"/>
        <end position="144"/>
    </location>
</feature>
<feature type="transmembrane region" description="Helical" evidence="8">
    <location>
        <begin position="285"/>
        <end position="305"/>
    </location>
</feature>
<dbReference type="InterPro" id="IPR003804">
    <property type="entry name" value="Lactate_perm"/>
</dbReference>
<dbReference type="Pfam" id="PF02652">
    <property type="entry name" value="Lactate_perm"/>
    <property type="match status" value="1"/>
</dbReference>
<comment type="subcellular location">
    <subcellularLocation>
        <location evidence="1 8">Cell membrane</location>
        <topology evidence="1 8">Multi-pass membrane protein</topology>
    </subcellularLocation>
</comment>
<protein>
    <recommendedName>
        <fullName evidence="8">L-lactate permease</fullName>
    </recommendedName>
</protein>
<dbReference type="PANTHER" id="PTHR30003:SF0">
    <property type="entry name" value="GLYCOLATE PERMEASE GLCA-RELATED"/>
    <property type="match status" value="1"/>
</dbReference>
<evidence type="ECO:0000256" key="4">
    <source>
        <dbReference type="ARBA" id="ARBA00022475"/>
    </source>
</evidence>
<feature type="transmembrane region" description="Helical" evidence="8">
    <location>
        <begin position="246"/>
        <end position="264"/>
    </location>
</feature>
<feature type="transmembrane region" description="Helical" evidence="8">
    <location>
        <begin position="375"/>
        <end position="396"/>
    </location>
</feature>
<feature type="transmembrane region" description="Helical" evidence="8">
    <location>
        <begin position="340"/>
        <end position="363"/>
    </location>
</feature>
<gene>
    <name evidence="9" type="ORF">LSG31_10915</name>
</gene>
<feature type="transmembrane region" description="Helical" evidence="8">
    <location>
        <begin position="156"/>
        <end position="177"/>
    </location>
</feature>
<keyword evidence="7 8" id="KW-0472">Membrane</keyword>
<evidence type="ECO:0000256" key="6">
    <source>
        <dbReference type="ARBA" id="ARBA00022989"/>
    </source>
</evidence>
<sequence>MFIQTYSPISPIGWSFGLAILPLIVLCVLLIIGRTKPTATYLIILFITIFLASVVWKMPLHMVAGTVFYGILFGVFPLFYIIWSSVFLFRVAERCGYIEVIKNSLMTVGDRMEWKILLVGFGLTAFIDSTAGFLTPIAISAALLSQLGVGRERSAIAALTACAVPAVFGAVGIPVLLLAQVTGQSIEEILRQCVVSDFIPAFLAPLLTCWAACGWRSARAFLLPCLLGGFSYSLATLASVAYLSPYLGAAIGAVVFIVVILIMVRMQDRSNGTWTWSGMSKGWRPFVLLTVFVVVWNLPVVKQLLLHLGGQWGIPGLDRRVFSSHPFGEHAVRAIWNGQVVASAGTAIIVASLVTALSSGMTLREWGKSLVDTLFSMRVAAINLSVVCSVGFLLVYSGMAGTIAYPFQYFAESYLIIAPFMGWLGTFLTGSNSASIGLFGGLQTFAAQMTHVSPAAIAASFSVAAAGGKMVAPQALEVALQSTNLEAGKESVLLRKVLGFSLFIPIAAIGVAFFSQLFGII</sequence>
<feature type="transmembrane region" description="Helical" evidence="8">
    <location>
        <begin position="497"/>
        <end position="518"/>
    </location>
</feature>
<evidence type="ECO:0000256" key="3">
    <source>
        <dbReference type="ARBA" id="ARBA00022448"/>
    </source>
</evidence>
<feature type="transmembrane region" description="Helical" evidence="8">
    <location>
        <begin position="416"/>
        <end position="439"/>
    </location>
</feature>
<evidence type="ECO:0000313" key="10">
    <source>
        <dbReference type="Proteomes" id="UP000830167"/>
    </source>
</evidence>
<evidence type="ECO:0000256" key="2">
    <source>
        <dbReference type="ARBA" id="ARBA00010100"/>
    </source>
</evidence>
<organism evidence="9 10">
    <name type="scientific">Fodinisporobacter ferrooxydans</name>
    <dbReference type="NCBI Taxonomy" id="2901836"/>
    <lineage>
        <taxon>Bacteria</taxon>
        <taxon>Bacillati</taxon>
        <taxon>Bacillota</taxon>
        <taxon>Bacilli</taxon>
        <taxon>Bacillales</taxon>
        <taxon>Alicyclobacillaceae</taxon>
        <taxon>Fodinisporobacter</taxon>
    </lineage>
</organism>
<dbReference type="EMBL" id="CP089291">
    <property type="protein sequence ID" value="UOF92618.1"/>
    <property type="molecule type" value="Genomic_DNA"/>
</dbReference>
<comment type="function">
    <text evidence="8">Uptake of L-lactate across the membrane. Can also transport D-lactate and glycolate.</text>
</comment>
<feature type="transmembrane region" description="Helical" evidence="8">
    <location>
        <begin position="63"/>
        <end position="83"/>
    </location>
</feature>
<feature type="transmembrane region" description="Helical" evidence="8">
    <location>
        <begin position="220"/>
        <end position="240"/>
    </location>
</feature>
<evidence type="ECO:0000256" key="1">
    <source>
        <dbReference type="ARBA" id="ARBA00004651"/>
    </source>
</evidence>
<feature type="transmembrane region" description="Helical" evidence="8">
    <location>
        <begin position="12"/>
        <end position="32"/>
    </location>
</feature>
<comment type="similarity">
    <text evidence="2 8">Belongs to the lactate permease family.</text>
</comment>
<dbReference type="Proteomes" id="UP000830167">
    <property type="component" value="Chromosome"/>
</dbReference>
<feature type="transmembrane region" description="Helical" evidence="8">
    <location>
        <begin position="38"/>
        <end position="56"/>
    </location>
</feature>
<keyword evidence="6 8" id="KW-1133">Transmembrane helix</keyword>
<keyword evidence="4 8" id="KW-1003">Cell membrane</keyword>
<reference evidence="9" key="1">
    <citation type="submission" date="2021-12" db="EMBL/GenBank/DDBJ databases">
        <title>Alicyclobacillaceae gen. nov., sp. nov., isolated from chalcocite enrichment system.</title>
        <authorList>
            <person name="Jiang Z."/>
        </authorList>
    </citation>
    <scope>NUCLEOTIDE SEQUENCE</scope>
    <source>
        <strain evidence="9">MYW30-H2</strain>
    </source>
</reference>
<evidence type="ECO:0000313" key="9">
    <source>
        <dbReference type="EMBL" id="UOF92618.1"/>
    </source>
</evidence>
<keyword evidence="3 8" id="KW-0813">Transport</keyword>
<name>A0ABY4CQE8_9BACL</name>
<accession>A0ABY4CQE8</accession>
<dbReference type="RefSeq" id="WP_347439286.1">
    <property type="nucleotide sequence ID" value="NZ_CP089291.1"/>
</dbReference>
<evidence type="ECO:0000256" key="8">
    <source>
        <dbReference type="RuleBase" id="RU365092"/>
    </source>
</evidence>
<keyword evidence="10" id="KW-1185">Reference proteome</keyword>